<dbReference type="EMBL" id="CP005834">
    <property type="protein sequence ID" value="AHH08988.1"/>
    <property type="molecule type" value="Genomic_DNA"/>
</dbReference>
<reference evidence="2" key="1">
    <citation type="submission" date="2013-04" db="EMBL/GenBank/DDBJ databases">
        <title>Comparative Genomics of Relapsing Fever Spirochetes.</title>
        <authorList>
            <person name="Schwan T.G."/>
            <person name="Raffel S.J."/>
            <person name="Porcella S.F."/>
            <person name="Martens C.A."/>
            <person name="Bruno D.P."/>
            <person name="Rickefs S.M."/>
            <person name="Barbian K.B."/>
        </authorList>
    </citation>
    <scope>NUCLEOTIDE SEQUENCE</scope>
    <source>
        <strain evidence="2">BA2</strain>
        <plasmid evidence="2">unnamed</plasmid>
    </source>
</reference>
<proteinExistence type="predicted"/>
<dbReference type="NCBIfam" id="NF033723">
    <property type="entry name" value="S2_P23"/>
    <property type="match status" value="1"/>
</dbReference>
<keyword evidence="2" id="KW-0946">Virion</keyword>
<geneLocation type="plasmid" evidence="2">
    <name>unnamed</name>
</geneLocation>
<gene>
    <name evidence="2" type="ORF">BAN_0022600</name>
</gene>
<dbReference type="Pfam" id="PF24960">
    <property type="entry name" value="BB0158"/>
    <property type="match status" value="1"/>
</dbReference>
<accession>W5SQR9</accession>
<feature type="domain" description="Outer surface lipoprotein BB0158" evidence="1">
    <location>
        <begin position="87"/>
        <end position="281"/>
    </location>
</feature>
<evidence type="ECO:0000259" key="1">
    <source>
        <dbReference type="Pfam" id="PF24960"/>
    </source>
</evidence>
<dbReference type="InterPro" id="IPR056668">
    <property type="entry name" value="BB0158-like"/>
</dbReference>
<organism evidence="2">
    <name type="scientific">Borrelia anserina BA2</name>
    <dbReference type="NCBI Taxonomy" id="1313293"/>
    <lineage>
        <taxon>Bacteria</taxon>
        <taxon>Pseudomonadati</taxon>
        <taxon>Spirochaetota</taxon>
        <taxon>Spirochaetia</taxon>
        <taxon>Spirochaetales</taxon>
        <taxon>Borreliaceae</taxon>
        <taxon>Borrelia</taxon>
    </lineage>
</organism>
<keyword evidence="2" id="KW-0261">Viral envelope protein</keyword>
<keyword evidence="2" id="KW-0614">Plasmid</keyword>
<evidence type="ECO:0000313" key="2">
    <source>
        <dbReference type="EMBL" id="AHH08988.1"/>
    </source>
</evidence>
<dbReference type="HOGENOM" id="CLU_086912_0_0_12"/>
<dbReference type="AlphaFoldDB" id="W5SQR9"/>
<sequence>MNIKMKNIFFSDTLLCLGGPKLRKIIILIPFFITCCSFSDDNTNIQSQNQQSLTYSDNFNTSNEMLYDNNSKYATLIEDHSNFELLEGTQERCMCLLCTCCYGYTHKKCQITWIKIKAKEILGKNVKPIDSLKNKLRYSYSVSPIKYNGNYSKYVMPLILFESLVDHIEVTSFKLTHHKDLDFNNKNVLGGIMQGIPKVEKSSENGYKNVYPYGILNTVNPTGGEELTSAFATLYRNGKWNFMEAEIKVKDTNTNQETTHKILLNSKLFYKFLKTVITKYPETTNANNKFLVPIN</sequence>
<name>W5SQR9_BORAN</name>
<protein>
    <submittedName>
        <fullName evidence="2">p23-like cell envelope protein</fullName>
    </submittedName>
</protein>